<name>A0A2V0QC41_PSESF</name>
<feature type="region of interest" description="Disordered" evidence="1">
    <location>
        <begin position="1"/>
        <end position="40"/>
    </location>
</feature>
<accession>A0A2V0QC41</accession>
<proteinExistence type="predicted"/>
<dbReference type="AlphaFoldDB" id="A0A2V0QC41"/>
<evidence type="ECO:0000313" key="2">
    <source>
        <dbReference type="EMBL" id="GBH10723.1"/>
    </source>
</evidence>
<sequence>MSPPNPDGPGKWPGNWRRKLERCNDGSVTGQRYEGRKWTV</sequence>
<evidence type="ECO:0000256" key="1">
    <source>
        <dbReference type="SAM" id="MobiDB-lite"/>
    </source>
</evidence>
<evidence type="ECO:0000313" key="3">
    <source>
        <dbReference type="Proteomes" id="UP000247480"/>
    </source>
</evidence>
<organism evidence="2 3">
    <name type="scientific">Pseudomonas syringae pv. actinidiae</name>
    <dbReference type="NCBI Taxonomy" id="103796"/>
    <lineage>
        <taxon>Bacteria</taxon>
        <taxon>Pseudomonadati</taxon>
        <taxon>Pseudomonadota</taxon>
        <taxon>Gammaproteobacteria</taxon>
        <taxon>Pseudomonadales</taxon>
        <taxon>Pseudomonadaceae</taxon>
        <taxon>Pseudomonas</taxon>
        <taxon>Pseudomonas syringae</taxon>
    </lineage>
</organism>
<comment type="caution">
    <text evidence="2">The sequence shown here is derived from an EMBL/GenBank/DDBJ whole genome shotgun (WGS) entry which is preliminary data.</text>
</comment>
<reference evidence="2 3" key="1">
    <citation type="submission" date="2018-04" db="EMBL/GenBank/DDBJ databases">
        <title>Draft genome sequence of Pseudomonas syringae pv. actinidiae biovar 1 strains isolated from kiwifruit in Kagawa prefecture.</title>
        <authorList>
            <person name="Tabuchi M."/>
            <person name="Saito M."/>
            <person name="Fujiwara S."/>
            <person name="Sasa N."/>
            <person name="Akimitsu K."/>
            <person name="Gomi K."/>
            <person name="Konishi-Sugita S."/>
            <person name="Hamano K."/>
            <person name="Kataoka I."/>
        </authorList>
    </citation>
    <scope>NUCLEOTIDE SEQUENCE [LARGE SCALE GENOMIC DNA]</scope>
    <source>
        <strain evidence="2 3">MAFF212206</strain>
    </source>
</reference>
<dbReference type="Proteomes" id="UP000247480">
    <property type="component" value="Unassembled WGS sequence"/>
</dbReference>
<protein>
    <submittedName>
        <fullName evidence="2">Uncharacterized conserved protein RhaS</fullName>
    </submittedName>
</protein>
<gene>
    <name evidence="2" type="ORF">KPSA1_04145</name>
</gene>
<dbReference type="EMBL" id="BGJZ01000196">
    <property type="protein sequence ID" value="GBH10723.1"/>
    <property type="molecule type" value="Genomic_DNA"/>
</dbReference>